<accession>L8WYF2</accession>
<keyword evidence="2" id="KW-1185">Reference proteome</keyword>
<evidence type="ECO:0000313" key="2">
    <source>
        <dbReference type="Proteomes" id="UP000011668"/>
    </source>
</evidence>
<dbReference type="EMBL" id="AFRT01000605">
    <property type="protein sequence ID" value="ELU43126.1"/>
    <property type="molecule type" value="Genomic_DNA"/>
</dbReference>
<reference evidence="1 2" key="1">
    <citation type="journal article" date="2013" name="Nat. Commun.">
        <title>The evolution and pathogenic mechanisms of the rice sheath blight pathogen.</title>
        <authorList>
            <person name="Zheng A."/>
            <person name="Lin R."/>
            <person name="Xu L."/>
            <person name="Qin P."/>
            <person name="Tang C."/>
            <person name="Ai P."/>
            <person name="Zhang D."/>
            <person name="Liu Y."/>
            <person name="Sun Z."/>
            <person name="Feng H."/>
            <person name="Wang Y."/>
            <person name="Chen Y."/>
            <person name="Liang X."/>
            <person name="Fu R."/>
            <person name="Li Q."/>
            <person name="Zhang J."/>
            <person name="Yu X."/>
            <person name="Xie Z."/>
            <person name="Ding L."/>
            <person name="Guan P."/>
            <person name="Tang J."/>
            <person name="Liang Y."/>
            <person name="Wang S."/>
            <person name="Deng Q."/>
            <person name="Li S."/>
            <person name="Zhu J."/>
            <person name="Wang L."/>
            <person name="Liu H."/>
            <person name="Li P."/>
        </authorList>
    </citation>
    <scope>NUCLEOTIDE SEQUENCE [LARGE SCALE GENOMIC DNA]</scope>
    <source>
        <strain evidence="2">AG-1 IA</strain>
    </source>
</reference>
<gene>
    <name evidence="1" type="ORF">AG1IA_02847</name>
</gene>
<comment type="caution">
    <text evidence="1">The sequence shown here is derived from an EMBL/GenBank/DDBJ whole genome shotgun (WGS) entry which is preliminary data.</text>
</comment>
<sequence>MQKIVLLGEKCDECCELNIEPKPYRHVCKRITQNTDVNAQVFALRSFIRRDSRCVLELGGHLDERISF</sequence>
<dbReference type="HOGENOM" id="CLU_2795706_0_0_1"/>
<proteinExistence type="predicted"/>
<protein>
    <submittedName>
        <fullName evidence="1">Uncharacterized protein</fullName>
    </submittedName>
</protein>
<name>L8WYF2_THACA</name>
<dbReference type="Proteomes" id="UP000011668">
    <property type="component" value="Unassembled WGS sequence"/>
</dbReference>
<organism evidence="1 2">
    <name type="scientific">Thanatephorus cucumeris (strain AG1-IA)</name>
    <name type="common">Rice sheath blight fungus</name>
    <name type="synonym">Rhizoctonia solani</name>
    <dbReference type="NCBI Taxonomy" id="983506"/>
    <lineage>
        <taxon>Eukaryota</taxon>
        <taxon>Fungi</taxon>
        <taxon>Dikarya</taxon>
        <taxon>Basidiomycota</taxon>
        <taxon>Agaricomycotina</taxon>
        <taxon>Agaricomycetes</taxon>
        <taxon>Cantharellales</taxon>
        <taxon>Ceratobasidiaceae</taxon>
        <taxon>Rhizoctonia</taxon>
        <taxon>Rhizoctonia solani AG-1</taxon>
    </lineage>
</organism>
<evidence type="ECO:0000313" key="1">
    <source>
        <dbReference type="EMBL" id="ELU43126.1"/>
    </source>
</evidence>
<dbReference type="AlphaFoldDB" id="L8WYF2"/>